<accession>A0A5C6RU41</accession>
<keyword evidence="4" id="KW-1185">Reference proteome</keyword>
<dbReference type="OrthoDB" id="9814002at2"/>
<feature type="transmembrane region" description="Helical" evidence="2">
    <location>
        <begin position="77"/>
        <end position="96"/>
    </location>
</feature>
<comment type="caution">
    <text evidence="3">The sequence shown here is derived from an EMBL/GenBank/DDBJ whole genome shotgun (WGS) entry which is preliminary data.</text>
</comment>
<evidence type="ECO:0008006" key="5">
    <source>
        <dbReference type="Google" id="ProtNLM"/>
    </source>
</evidence>
<dbReference type="SUPFAM" id="SSF74653">
    <property type="entry name" value="TolA/TonB C-terminal domain"/>
    <property type="match status" value="1"/>
</dbReference>
<gene>
    <name evidence="3" type="ORF">FRY97_05990</name>
</gene>
<proteinExistence type="predicted"/>
<evidence type="ECO:0000313" key="3">
    <source>
        <dbReference type="EMBL" id="TXB65529.1"/>
    </source>
</evidence>
<dbReference type="AlphaFoldDB" id="A0A5C6RU41"/>
<dbReference type="Proteomes" id="UP000321580">
    <property type="component" value="Unassembled WGS sequence"/>
</dbReference>
<keyword evidence="2" id="KW-0812">Transmembrane</keyword>
<dbReference type="RefSeq" id="WP_147166538.1">
    <property type="nucleotide sequence ID" value="NZ_VOOR01000009.1"/>
</dbReference>
<keyword evidence="2" id="KW-0472">Membrane</keyword>
<name>A0A5C6RU41_9BACT</name>
<reference evidence="3 4" key="1">
    <citation type="submission" date="2019-08" db="EMBL/GenBank/DDBJ databases">
        <title>Genome of Phaeodactylibacter luteus.</title>
        <authorList>
            <person name="Bowman J.P."/>
        </authorList>
    </citation>
    <scope>NUCLEOTIDE SEQUENCE [LARGE SCALE GENOMIC DNA]</scope>
    <source>
        <strain evidence="3 4">KCTC 42180</strain>
    </source>
</reference>
<keyword evidence="2" id="KW-1133">Transmembrane helix</keyword>
<dbReference type="EMBL" id="VOOR01000009">
    <property type="protein sequence ID" value="TXB65529.1"/>
    <property type="molecule type" value="Genomic_DNA"/>
</dbReference>
<feature type="region of interest" description="Disordered" evidence="1">
    <location>
        <begin position="193"/>
        <end position="222"/>
    </location>
</feature>
<evidence type="ECO:0000256" key="1">
    <source>
        <dbReference type="SAM" id="MobiDB-lite"/>
    </source>
</evidence>
<feature type="region of interest" description="Disordered" evidence="1">
    <location>
        <begin position="108"/>
        <end position="181"/>
    </location>
</feature>
<evidence type="ECO:0000313" key="4">
    <source>
        <dbReference type="Proteomes" id="UP000321580"/>
    </source>
</evidence>
<feature type="compositionally biased region" description="Low complexity" evidence="1">
    <location>
        <begin position="131"/>
        <end position="142"/>
    </location>
</feature>
<sequence length="308" mass="32345">MPEHQPTPRAAHLLQKYLSGDISKGEEAELDRLALKDAVLKEAMEGLREVPEAEHDEAVRRVRARLRTVGGRRLRPGAIAAAAVAAGLVLAAALWLQKGDDSARELAMEAAKPATEGTRPPAAAPLPAPAPQTARPEGVPSPLAAPPPVARPESDKEKTAPPPQPPVLAQLEEDANGTEANEPATFSTEMAMEDAAADAPAVPLQSPPPPKAKMERAAPSAFGGPARIQASADTLLLLKAWHQAYPRLPRAGRVVLAFEVDESGRPARISILEGASPEADSLAQRILLNGPLWSPVGASGKMIFSPPQ</sequence>
<protein>
    <recommendedName>
        <fullName evidence="5">TonB C-terminal domain-containing protein</fullName>
    </recommendedName>
</protein>
<evidence type="ECO:0000256" key="2">
    <source>
        <dbReference type="SAM" id="Phobius"/>
    </source>
</evidence>
<organism evidence="3 4">
    <name type="scientific">Phaeodactylibacter luteus</name>
    <dbReference type="NCBI Taxonomy" id="1564516"/>
    <lineage>
        <taxon>Bacteria</taxon>
        <taxon>Pseudomonadati</taxon>
        <taxon>Bacteroidota</taxon>
        <taxon>Saprospiria</taxon>
        <taxon>Saprospirales</taxon>
        <taxon>Haliscomenobacteraceae</taxon>
        <taxon>Phaeodactylibacter</taxon>
    </lineage>
</organism>